<evidence type="ECO:0000313" key="6">
    <source>
        <dbReference type="EMBL" id="XCC95273.1"/>
    </source>
</evidence>
<dbReference type="Gene3D" id="1.10.8.260">
    <property type="entry name" value="HI0933 insert domain-like"/>
    <property type="match status" value="1"/>
</dbReference>
<organism evidence="6">
    <name type="scientific">Alloyangia sp. H15</name>
    <dbReference type="NCBI Taxonomy" id="3029062"/>
    <lineage>
        <taxon>Bacteria</taxon>
        <taxon>Pseudomonadati</taxon>
        <taxon>Pseudomonadota</taxon>
        <taxon>Alphaproteobacteria</taxon>
        <taxon>Rhodobacterales</taxon>
        <taxon>Roseobacteraceae</taxon>
        <taxon>Alloyangia</taxon>
    </lineage>
</organism>
<proteinExistence type="predicted"/>
<sequence length="399" mass="41455">MSGALVIGGGPAGLMAADALLAAGHAVVLAEARPSLGRKLLMAGKSGLNLTKAEPLSEFLAQYGGAAAQMRPMISAFPPEEVMHWAEGLGQTLFTGSTGRVFPHGMKASPLLRAWMARLGGMGLTWHTRWRWTGWDEDGTGAVLMETPEGLQRLTPDVTVLALGGASWARLGSDGQWAGIFRDAGLPVTPFAPANAGLCVGWSVHMKAQFGAPLKGVAFHAGSLVSRGEAVISARGLEGGGLYPLSPALREGAPLTVDLCPDIELAALTRRLSRPRGKQSLSNHLRKVVNLSPAARALLMECARPLPEEPATLAALLKALPVPHDGLRPLDEAISVAGGVPFAALDEGLMLKARPGTFVAGEMLDWEAPTGGYLLTGCLATGLWAGRAAAARLEQSASG</sequence>
<evidence type="ECO:0000256" key="2">
    <source>
        <dbReference type="ARBA" id="ARBA00022630"/>
    </source>
</evidence>
<feature type="domain" description="RsdA/BaiN/AoA(So)-like insert" evidence="5">
    <location>
        <begin position="193"/>
        <end position="335"/>
    </location>
</feature>
<evidence type="ECO:0000256" key="1">
    <source>
        <dbReference type="ARBA" id="ARBA00001974"/>
    </source>
</evidence>
<dbReference type="PANTHER" id="PTHR42887:SF1">
    <property type="entry name" value="BLR3961 PROTEIN"/>
    <property type="match status" value="1"/>
</dbReference>
<name>A0AAU8AL89_9RHOB</name>
<keyword evidence="2" id="KW-0285">Flavoprotein</keyword>
<dbReference type="EMBL" id="CP123385">
    <property type="protein sequence ID" value="XCC95273.1"/>
    <property type="molecule type" value="Genomic_DNA"/>
</dbReference>
<feature type="domain" description="RsdA/BaiN/AoA(So)-like Rossmann fold-like" evidence="4">
    <location>
        <begin position="4"/>
        <end position="387"/>
    </location>
</feature>
<evidence type="ECO:0000256" key="3">
    <source>
        <dbReference type="ARBA" id="ARBA00022827"/>
    </source>
</evidence>
<dbReference type="AlphaFoldDB" id="A0AAU8AL89"/>
<gene>
    <name evidence="6" type="ORF">PVT71_19485</name>
</gene>
<dbReference type="InterPro" id="IPR036188">
    <property type="entry name" value="FAD/NAD-bd_sf"/>
</dbReference>
<dbReference type="InterPro" id="IPR055178">
    <property type="entry name" value="RsdA/BaiN/AoA(So)-like_dom"/>
</dbReference>
<protein>
    <submittedName>
        <fullName evidence="6">TIGR03862 family flavoprotein</fullName>
    </submittedName>
</protein>
<dbReference type="InterPro" id="IPR004792">
    <property type="entry name" value="BaiN-like"/>
</dbReference>
<comment type="cofactor">
    <cofactor evidence="1">
        <name>FAD</name>
        <dbReference type="ChEBI" id="CHEBI:57692"/>
    </cofactor>
</comment>
<dbReference type="NCBIfam" id="TIGR00275">
    <property type="entry name" value="aminoacetone oxidase family FAD-binding enzyme"/>
    <property type="match status" value="1"/>
</dbReference>
<dbReference type="NCBIfam" id="TIGR03862">
    <property type="entry name" value="flavo_PP4765"/>
    <property type="match status" value="1"/>
</dbReference>
<dbReference type="SUPFAM" id="SSF160996">
    <property type="entry name" value="HI0933 insert domain-like"/>
    <property type="match status" value="1"/>
</dbReference>
<dbReference type="SUPFAM" id="SSF51905">
    <property type="entry name" value="FAD/NAD(P)-binding domain"/>
    <property type="match status" value="1"/>
</dbReference>
<dbReference type="RefSeq" id="WP_353474113.1">
    <property type="nucleotide sequence ID" value="NZ_CP123385.1"/>
</dbReference>
<dbReference type="Pfam" id="PF22780">
    <property type="entry name" value="HI0933_like_1st"/>
    <property type="match status" value="1"/>
</dbReference>
<accession>A0AAU8AL89</accession>
<dbReference type="InterPro" id="IPR057661">
    <property type="entry name" value="RsdA/BaiN/AoA(So)_Rossmann"/>
</dbReference>
<evidence type="ECO:0000259" key="5">
    <source>
        <dbReference type="Pfam" id="PF22780"/>
    </source>
</evidence>
<evidence type="ECO:0000259" key="4">
    <source>
        <dbReference type="Pfam" id="PF03486"/>
    </source>
</evidence>
<reference evidence="6" key="1">
    <citation type="submission" date="2023-02" db="EMBL/GenBank/DDBJ databases">
        <title>Description and genomic characterization of Salipiger bruguierae sp. nov., isolated from the sediment of mangrove plant Bruguiera sexangula.</title>
        <authorList>
            <person name="Long M."/>
        </authorList>
    </citation>
    <scope>NUCLEOTIDE SEQUENCE</scope>
    <source>
        <strain evidence="6">H15</strain>
    </source>
</reference>
<dbReference type="PANTHER" id="PTHR42887">
    <property type="entry name" value="OS12G0638800 PROTEIN"/>
    <property type="match status" value="1"/>
</dbReference>
<dbReference type="InterPro" id="IPR023166">
    <property type="entry name" value="BaiN-like_dom_sf"/>
</dbReference>
<dbReference type="PRINTS" id="PR00420">
    <property type="entry name" value="RNGMNOXGNASE"/>
</dbReference>
<dbReference type="Gene3D" id="2.40.30.10">
    <property type="entry name" value="Translation factors"/>
    <property type="match status" value="1"/>
</dbReference>
<keyword evidence="3" id="KW-0274">FAD</keyword>
<dbReference type="Gene3D" id="3.50.50.60">
    <property type="entry name" value="FAD/NAD(P)-binding domain"/>
    <property type="match status" value="1"/>
</dbReference>
<dbReference type="InterPro" id="IPR022460">
    <property type="entry name" value="Flavoprotein_PP4765"/>
</dbReference>
<dbReference type="Pfam" id="PF03486">
    <property type="entry name" value="HI0933_like"/>
    <property type="match status" value="1"/>
</dbReference>